<dbReference type="GO" id="GO:0008470">
    <property type="term" value="F:3-methylbutanoyl-CoA dehydrogenase activity"/>
    <property type="evidence" value="ECO:0007669"/>
    <property type="project" value="TreeGrafter"/>
</dbReference>
<evidence type="ECO:0000256" key="1">
    <source>
        <dbReference type="ARBA" id="ARBA00009347"/>
    </source>
</evidence>
<sequence length="396" mass="43147">MSNGPSALSPQHREQLDALVAALRESLPTGDLPGFYRRFRESDLPFVPVRGELDTGKLFRFCYEVLHRLGSVSPAVALAVENHYYVTSALATFPAGGDPVLDARRDALLESVRDNRWLVANTNSKVHGNKLGAVGTYAKPMPDGFAVNGSAAYTSLATEGDLLVFITQILDQGPGVFAIAPMQDNPAIEIGPYLFPSAMLDSDTRRITFHDLELPADSQLIDPANSHAELLFAFEMAWHQLLIPALYLGGAAGALEEVRTFLRDTQGRDGKPLAELDGMVIDIGRLAIDYRSACQVLQRAGERLAEVRRIPEDADLLAAASAEAGVAKYVGTRRAEEVVTVARRIVGARTFTGGHLLERLSQEIMFGPLGPEVSAVIERRLGTRALDDQSFLNPWW</sequence>
<feature type="domain" description="Acyl-CoA dehydrogenase/oxidase C-terminal" evidence="4">
    <location>
        <begin position="241"/>
        <end position="365"/>
    </location>
</feature>
<dbReference type="OrthoDB" id="2564795at2"/>
<reference evidence="5 6" key="1">
    <citation type="submission" date="2019-06" db="EMBL/GenBank/DDBJ databases">
        <title>Sequencing the genomes of 1000 actinobacteria strains.</title>
        <authorList>
            <person name="Klenk H.-P."/>
        </authorList>
    </citation>
    <scope>NUCLEOTIDE SEQUENCE [LARGE SCALE GENOMIC DNA]</scope>
    <source>
        <strain evidence="5 6">DSM 45679</strain>
    </source>
</reference>
<dbReference type="InterPro" id="IPR046373">
    <property type="entry name" value="Acyl-CoA_Oxase/DH_mid-dom_sf"/>
</dbReference>
<protein>
    <submittedName>
        <fullName evidence="5">Alkylation response protein AidB-like acyl-CoA dehydrogenase</fullName>
    </submittedName>
</protein>
<dbReference type="AlphaFoldDB" id="A0A542DBK3"/>
<gene>
    <name evidence="5" type="ORF">FB471_0057</name>
</gene>
<dbReference type="EMBL" id="VFML01000001">
    <property type="protein sequence ID" value="TQJ00435.1"/>
    <property type="molecule type" value="Genomic_DNA"/>
</dbReference>
<evidence type="ECO:0000313" key="6">
    <source>
        <dbReference type="Proteomes" id="UP000320876"/>
    </source>
</evidence>
<dbReference type="RefSeq" id="WP_141995367.1">
    <property type="nucleotide sequence ID" value="NZ_VFML01000001.1"/>
</dbReference>
<dbReference type="Gene3D" id="1.20.140.10">
    <property type="entry name" value="Butyryl-CoA Dehydrogenase, subunit A, domain 3"/>
    <property type="match status" value="1"/>
</dbReference>
<comment type="caution">
    <text evidence="5">The sequence shown here is derived from an EMBL/GenBank/DDBJ whole genome shotgun (WGS) entry which is preliminary data.</text>
</comment>
<accession>A0A542DBK3</accession>
<comment type="similarity">
    <text evidence="1">Belongs to the acyl-CoA dehydrogenase family.</text>
</comment>
<evidence type="ECO:0000259" key="4">
    <source>
        <dbReference type="Pfam" id="PF00441"/>
    </source>
</evidence>
<evidence type="ECO:0000256" key="3">
    <source>
        <dbReference type="ARBA" id="ARBA00022827"/>
    </source>
</evidence>
<name>A0A542DBK3_AMYCI</name>
<dbReference type="PANTHER" id="PTHR43884">
    <property type="entry name" value="ACYL-COA DEHYDROGENASE"/>
    <property type="match status" value="1"/>
</dbReference>
<dbReference type="InterPro" id="IPR036250">
    <property type="entry name" value="AcylCo_DH-like_C"/>
</dbReference>
<dbReference type="Proteomes" id="UP000320876">
    <property type="component" value="Unassembled WGS sequence"/>
</dbReference>
<keyword evidence="6" id="KW-1185">Reference proteome</keyword>
<organism evidence="5 6">
    <name type="scientific">Amycolatopsis cihanbeyliensis</name>
    <dbReference type="NCBI Taxonomy" id="1128664"/>
    <lineage>
        <taxon>Bacteria</taxon>
        <taxon>Bacillati</taxon>
        <taxon>Actinomycetota</taxon>
        <taxon>Actinomycetes</taxon>
        <taxon>Pseudonocardiales</taxon>
        <taxon>Pseudonocardiaceae</taxon>
        <taxon>Amycolatopsis</taxon>
    </lineage>
</organism>
<keyword evidence="2" id="KW-0285">Flavoprotein</keyword>
<dbReference type="GO" id="GO:0006552">
    <property type="term" value="P:L-leucine catabolic process"/>
    <property type="evidence" value="ECO:0007669"/>
    <property type="project" value="TreeGrafter"/>
</dbReference>
<keyword evidence="3" id="KW-0274">FAD</keyword>
<dbReference type="InterPro" id="IPR009100">
    <property type="entry name" value="AcylCoA_DH/oxidase_NM_dom_sf"/>
</dbReference>
<proteinExistence type="inferred from homology"/>
<dbReference type="Pfam" id="PF00441">
    <property type="entry name" value="Acyl-CoA_dh_1"/>
    <property type="match status" value="1"/>
</dbReference>
<dbReference type="InterPro" id="IPR009075">
    <property type="entry name" value="AcylCo_DH/oxidase_C"/>
</dbReference>
<dbReference type="PANTHER" id="PTHR43884:SF12">
    <property type="entry name" value="ISOVALERYL-COA DEHYDROGENASE, MITOCHONDRIAL-RELATED"/>
    <property type="match status" value="1"/>
</dbReference>
<dbReference type="SUPFAM" id="SSF56645">
    <property type="entry name" value="Acyl-CoA dehydrogenase NM domain-like"/>
    <property type="match status" value="1"/>
</dbReference>
<evidence type="ECO:0000256" key="2">
    <source>
        <dbReference type="ARBA" id="ARBA00022630"/>
    </source>
</evidence>
<dbReference type="SUPFAM" id="SSF47203">
    <property type="entry name" value="Acyl-CoA dehydrogenase C-terminal domain-like"/>
    <property type="match status" value="1"/>
</dbReference>
<dbReference type="Gene3D" id="2.40.110.10">
    <property type="entry name" value="Butyryl-CoA Dehydrogenase, subunit A, domain 2"/>
    <property type="match status" value="1"/>
</dbReference>
<evidence type="ECO:0000313" key="5">
    <source>
        <dbReference type="EMBL" id="TQJ00435.1"/>
    </source>
</evidence>